<dbReference type="PANTHER" id="PTHR23028">
    <property type="entry name" value="ACETYLTRANSFERASE"/>
    <property type="match status" value="1"/>
</dbReference>
<feature type="transmembrane region" description="Helical" evidence="1">
    <location>
        <begin position="7"/>
        <end position="25"/>
    </location>
</feature>
<reference evidence="3 4" key="1">
    <citation type="submission" date="2023-11" db="EMBL/GenBank/DDBJ databases">
        <title>MicrobeMod: A computational toolkit for identifying prokaryotic methylation and restriction-modification with nanopore sequencing.</title>
        <authorList>
            <person name="Crits-Christoph A."/>
            <person name="Kang S.C."/>
            <person name="Lee H."/>
            <person name="Ostrov N."/>
        </authorList>
    </citation>
    <scope>NUCLEOTIDE SEQUENCE [LARGE SCALE GENOMIC DNA]</scope>
    <source>
        <strain evidence="3 4">DSMZ 700</strain>
    </source>
</reference>
<dbReference type="PANTHER" id="PTHR23028:SF53">
    <property type="entry name" value="ACYL_TRANSF_3 DOMAIN-CONTAINING PROTEIN"/>
    <property type="match status" value="1"/>
</dbReference>
<dbReference type="AlphaFoldDB" id="A0AAW9DSK6"/>
<dbReference type="Proteomes" id="UP001279553">
    <property type="component" value="Unassembled WGS sequence"/>
</dbReference>
<protein>
    <submittedName>
        <fullName evidence="3">Acyltransferase</fullName>
        <ecNumber evidence="3">2.3.-.-</ecNumber>
    </submittedName>
</protein>
<dbReference type="EC" id="2.3.-.-" evidence="3"/>
<accession>A0AAW9DSK6</accession>
<dbReference type="RefSeq" id="WP_319614425.1">
    <property type="nucleotide sequence ID" value="NZ_JAWXYB010000018.1"/>
</dbReference>
<gene>
    <name evidence="3" type="ORF">SIL87_12145</name>
</gene>
<dbReference type="InterPro" id="IPR002656">
    <property type="entry name" value="Acyl_transf_3_dom"/>
</dbReference>
<evidence type="ECO:0000313" key="3">
    <source>
        <dbReference type="EMBL" id="MDX5931519.1"/>
    </source>
</evidence>
<dbReference type="Pfam" id="PF01757">
    <property type="entry name" value="Acyl_transf_3"/>
    <property type="match status" value="1"/>
</dbReference>
<keyword evidence="3" id="KW-0808">Transferase</keyword>
<feature type="transmembrane region" description="Helical" evidence="1">
    <location>
        <begin position="45"/>
        <end position="61"/>
    </location>
</feature>
<dbReference type="GO" id="GO:0016747">
    <property type="term" value="F:acyltransferase activity, transferring groups other than amino-acyl groups"/>
    <property type="evidence" value="ECO:0007669"/>
    <property type="project" value="InterPro"/>
</dbReference>
<feature type="transmembrane region" description="Helical" evidence="1">
    <location>
        <begin position="82"/>
        <end position="100"/>
    </location>
</feature>
<keyword evidence="4" id="KW-1185">Reference proteome</keyword>
<proteinExistence type="predicted"/>
<dbReference type="EMBL" id="JAWXYB010000018">
    <property type="protein sequence ID" value="MDX5931519.1"/>
    <property type="molecule type" value="Genomic_DNA"/>
</dbReference>
<keyword evidence="3" id="KW-0012">Acyltransferase</keyword>
<keyword evidence="1" id="KW-1133">Transmembrane helix</keyword>
<dbReference type="GO" id="GO:0016020">
    <property type="term" value="C:membrane"/>
    <property type="evidence" value="ECO:0007669"/>
    <property type="project" value="TreeGrafter"/>
</dbReference>
<keyword evidence="1" id="KW-0472">Membrane</keyword>
<keyword evidence="1" id="KW-0812">Transmembrane</keyword>
<name>A0AAW9DSK6_ACIAO</name>
<dbReference type="InterPro" id="IPR050879">
    <property type="entry name" value="Acyltransferase_3"/>
</dbReference>
<feature type="transmembrane region" description="Helical" evidence="1">
    <location>
        <begin position="204"/>
        <end position="223"/>
    </location>
</feature>
<evidence type="ECO:0000259" key="2">
    <source>
        <dbReference type="Pfam" id="PF01757"/>
    </source>
</evidence>
<feature type="domain" description="Acyltransferase 3" evidence="2">
    <location>
        <begin position="7"/>
        <end position="328"/>
    </location>
</feature>
<evidence type="ECO:0000256" key="1">
    <source>
        <dbReference type="SAM" id="Phobius"/>
    </source>
</evidence>
<feature type="transmembrane region" description="Helical" evidence="1">
    <location>
        <begin position="281"/>
        <end position="301"/>
    </location>
</feature>
<sequence>MNKPTSIYLDLVRFTAAVTVFFGHVSGSRLTGGLFWQMGPYGPEAVDVFFVLSGFVIAYVYDTREHSLTDYAVSRFARIYSVAIPALIVTFILDAIGRITSPGLYSESWHYVWHGRISQILHAVTFTNQIWLNNLPPGSDFPFWSLGFEVWYYVIFGVAMFTAKSWRIPAVLSVLLIMGPKVAAMFPIWLMGVAAYHLCKRIEFSVRLGATLCLGAIAAWIAYEVYVRHSGRPIGPNWIGRPPIIQDYIIGTLFTIHLIGFRTISHIPGPLLLRLAGPIRWIAGATLTLYLFHLPLAQFIAAESPWSSHTWQTRTMVYLSVPVLVFIIAHFTERRKDIWRHGFQTLFARFQRPVAL</sequence>
<comment type="caution">
    <text evidence="3">The sequence shown here is derived from an EMBL/GenBank/DDBJ whole genome shotgun (WGS) entry which is preliminary data.</text>
</comment>
<feature type="transmembrane region" description="Helical" evidence="1">
    <location>
        <begin position="170"/>
        <end position="198"/>
    </location>
</feature>
<evidence type="ECO:0000313" key="4">
    <source>
        <dbReference type="Proteomes" id="UP001279553"/>
    </source>
</evidence>
<dbReference type="GO" id="GO:0000271">
    <property type="term" value="P:polysaccharide biosynthetic process"/>
    <property type="evidence" value="ECO:0007669"/>
    <property type="project" value="TreeGrafter"/>
</dbReference>
<feature type="transmembrane region" description="Helical" evidence="1">
    <location>
        <begin position="141"/>
        <end position="163"/>
    </location>
</feature>
<feature type="transmembrane region" description="Helical" evidence="1">
    <location>
        <begin position="313"/>
        <end position="331"/>
    </location>
</feature>
<organism evidence="3 4">
    <name type="scientific">Acidiphilium acidophilum</name>
    <name type="common">Thiobacillus acidophilus</name>
    <dbReference type="NCBI Taxonomy" id="76588"/>
    <lineage>
        <taxon>Bacteria</taxon>
        <taxon>Pseudomonadati</taxon>
        <taxon>Pseudomonadota</taxon>
        <taxon>Alphaproteobacteria</taxon>
        <taxon>Acetobacterales</taxon>
        <taxon>Acidocellaceae</taxon>
        <taxon>Acidiphilium</taxon>
    </lineage>
</organism>